<name>A0AA41SPF2_PAPNU</name>
<dbReference type="GO" id="GO:0046540">
    <property type="term" value="C:U4/U6 x U5 tri-snRNP complex"/>
    <property type="evidence" value="ECO:0007669"/>
    <property type="project" value="InterPro"/>
</dbReference>
<feature type="non-terminal residue" evidence="1">
    <location>
        <position position="1"/>
    </location>
</feature>
<dbReference type="InterPro" id="IPR027104">
    <property type="entry name" value="Prp3"/>
</dbReference>
<dbReference type="Proteomes" id="UP001177140">
    <property type="component" value="Unassembled WGS sequence"/>
</dbReference>
<evidence type="ECO:0000313" key="1">
    <source>
        <dbReference type="EMBL" id="MCL7038248.1"/>
    </source>
</evidence>
<evidence type="ECO:0000313" key="2">
    <source>
        <dbReference type="Proteomes" id="UP001177140"/>
    </source>
</evidence>
<reference evidence="1" key="1">
    <citation type="submission" date="2022-03" db="EMBL/GenBank/DDBJ databases">
        <title>A functionally conserved STORR gene fusion in Papaver species that diverged 16.8 million years ago.</title>
        <authorList>
            <person name="Catania T."/>
        </authorList>
    </citation>
    <scope>NUCLEOTIDE SEQUENCE</scope>
    <source>
        <strain evidence="1">S-191538</strain>
    </source>
</reference>
<sequence length="53" mass="6165">SQFGEAQAKDLKTKEAQLTKAKARPYINPNMIEVSERRIIKEKPKEPIPEVEW</sequence>
<keyword evidence="2" id="KW-1185">Reference proteome</keyword>
<dbReference type="GO" id="GO:0000398">
    <property type="term" value="P:mRNA splicing, via spliceosome"/>
    <property type="evidence" value="ECO:0007669"/>
    <property type="project" value="InterPro"/>
</dbReference>
<dbReference type="PANTHER" id="PTHR14212">
    <property type="entry name" value="U4/U6-ASSOCIATED RNA SPLICING FACTOR-RELATED"/>
    <property type="match status" value="1"/>
</dbReference>
<dbReference type="EMBL" id="JAJJMA010188536">
    <property type="protein sequence ID" value="MCL7038248.1"/>
    <property type="molecule type" value="Genomic_DNA"/>
</dbReference>
<organism evidence="1 2">
    <name type="scientific">Papaver nudicaule</name>
    <name type="common">Iceland poppy</name>
    <dbReference type="NCBI Taxonomy" id="74823"/>
    <lineage>
        <taxon>Eukaryota</taxon>
        <taxon>Viridiplantae</taxon>
        <taxon>Streptophyta</taxon>
        <taxon>Embryophyta</taxon>
        <taxon>Tracheophyta</taxon>
        <taxon>Spermatophyta</taxon>
        <taxon>Magnoliopsida</taxon>
        <taxon>Ranunculales</taxon>
        <taxon>Papaveraceae</taxon>
        <taxon>Papaveroideae</taxon>
        <taxon>Papaver</taxon>
    </lineage>
</organism>
<dbReference type="AlphaFoldDB" id="A0AA41SPF2"/>
<accession>A0AA41SPF2</accession>
<protein>
    <submittedName>
        <fullName evidence="1">Uncharacterized protein</fullName>
    </submittedName>
</protein>
<gene>
    <name evidence="1" type="ORF">MKW94_006108</name>
</gene>
<proteinExistence type="predicted"/>
<comment type="caution">
    <text evidence="1">The sequence shown here is derived from an EMBL/GenBank/DDBJ whole genome shotgun (WGS) entry which is preliminary data.</text>
</comment>
<feature type="non-terminal residue" evidence="1">
    <location>
        <position position="53"/>
    </location>
</feature>
<dbReference type="PANTHER" id="PTHR14212:SF0">
    <property type="entry name" value="U4_U6 SMALL NUCLEAR RIBONUCLEOPROTEIN PRP3"/>
    <property type="match status" value="1"/>
</dbReference>